<evidence type="ECO:0000256" key="2">
    <source>
        <dbReference type="ARBA" id="ARBA00023268"/>
    </source>
</evidence>
<keyword evidence="2" id="KW-0511">Multifunctional enzyme</keyword>
<sequence length="183" mass="19019">PWPATDDRTRRAGVSSFGISGTNAHVILAEAPAETPSEAPTEPSADDTPQEPLDGTALPWMVSARSADALAQAAGRLAEYVRARPELSPADVAYSLAAGRSAFESRAVVPGTEGRDGLLAGLDALASREIDGENGVVPSRAVFVFPGQGSQWVGMAAGLLDSSPEFARVIDECETALAPFVDW</sequence>
<feature type="non-terminal residue" evidence="5">
    <location>
        <position position="183"/>
    </location>
</feature>
<dbReference type="Gene3D" id="3.40.366.10">
    <property type="entry name" value="Malonyl-Coenzyme A Acyl Carrier Protein, domain 2"/>
    <property type="match status" value="1"/>
</dbReference>
<evidence type="ECO:0000313" key="6">
    <source>
        <dbReference type="Proteomes" id="UP000472335"/>
    </source>
</evidence>
<dbReference type="SUPFAM" id="SSF52151">
    <property type="entry name" value="FabD/lysophospholipase-like"/>
    <property type="match status" value="1"/>
</dbReference>
<dbReference type="PANTHER" id="PTHR43775">
    <property type="entry name" value="FATTY ACID SYNTHASE"/>
    <property type="match status" value="1"/>
</dbReference>
<organism evidence="5 6">
    <name type="scientific">Streptomyces scabichelini</name>
    <dbReference type="NCBI Taxonomy" id="2711217"/>
    <lineage>
        <taxon>Bacteria</taxon>
        <taxon>Bacillati</taxon>
        <taxon>Actinomycetota</taxon>
        <taxon>Actinomycetes</taxon>
        <taxon>Kitasatosporales</taxon>
        <taxon>Streptomycetaceae</taxon>
        <taxon>Streptomyces</taxon>
    </lineage>
</organism>
<evidence type="ECO:0000313" key="5">
    <source>
        <dbReference type="EMBL" id="NGO15668.1"/>
    </source>
</evidence>
<protein>
    <submittedName>
        <fullName evidence="5">Acyltransferase domain-containing protein</fullName>
    </submittedName>
</protein>
<evidence type="ECO:0000259" key="4">
    <source>
        <dbReference type="Pfam" id="PF00698"/>
    </source>
</evidence>
<dbReference type="Pfam" id="PF00698">
    <property type="entry name" value="Acyl_transf_1"/>
    <property type="match status" value="1"/>
</dbReference>
<feature type="non-terminal residue" evidence="5">
    <location>
        <position position="1"/>
    </location>
</feature>
<accession>A0A6G4VN99</accession>
<dbReference type="PANTHER" id="PTHR43775:SF51">
    <property type="entry name" value="INACTIVE PHENOLPHTHIOCEROL SYNTHESIS POLYKETIDE SYNTHASE TYPE I PKS1-RELATED"/>
    <property type="match status" value="1"/>
</dbReference>
<gene>
    <name evidence="5" type="ORF">G5C60_50890</name>
</gene>
<keyword evidence="5" id="KW-0012">Acyltransferase</keyword>
<evidence type="ECO:0000256" key="3">
    <source>
        <dbReference type="SAM" id="MobiDB-lite"/>
    </source>
</evidence>
<comment type="caution">
    <text evidence="5">The sequence shown here is derived from an EMBL/GenBank/DDBJ whole genome shotgun (WGS) entry which is preliminary data.</text>
</comment>
<dbReference type="InterPro" id="IPR050091">
    <property type="entry name" value="PKS_NRPS_Biosynth_Enz"/>
</dbReference>
<feature type="region of interest" description="Disordered" evidence="3">
    <location>
        <begin position="28"/>
        <end position="55"/>
    </location>
</feature>
<dbReference type="RefSeq" id="WP_165271133.1">
    <property type="nucleotide sequence ID" value="NZ_JAAKZY010000493.1"/>
</dbReference>
<dbReference type="Gene3D" id="3.40.47.10">
    <property type="match status" value="1"/>
</dbReference>
<dbReference type="InterPro" id="IPR014043">
    <property type="entry name" value="Acyl_transferase_dom"/>
</dbReference>
<dbReference type="AlphaFoldDB" id="A0A6G4VN99"/>
<reference evidence="5 6" key="1">
    <citation type="submission" date="2020-02" db="EMBL/GenBank/DDBJ databases">
        <title>Whole-genome analyses of novel actinobacteria.</title>
        <authorList>
            <person name="Sahin N."/>
            <person name="Gencbay T."/>
        </authorList>
    </citation>
    <scope>NUCLEOTIDE SEQUENCE [LARGE SCALE GENOMIC DNA]</scope>
    <source>
        <strain evidence="5 6">HC44</strain>
    </source>
</reference>
<keyword evidence="1 5" id="KW-0808">Transferase</keyword>
<dbReference type="InterPro" id="IPR001227">
    <property type="entry name" value="Ac_transferase_dom_sf"/>
</dbReference>
<dbReference type="Proteomes" id="UP000472335">
    <property type="component" value="Unassembled WGS sequence"/>
</dbReference>
<dbReference type="GO" id="GO:0004312">
    <property type="term" value="F:fatty acid synthase activity"/>
    <property type="evidence" value="ECO:0007669"/>
    <property type="project" value="TreeGrafter"/>
</dbReference>
<keyword evidence="6" id="KW-1185">Reference proteome</keyword>
<dbReference type="Pfam" id="PF22621">
    <property type="entry name" value="CurL-like_PKS_C"/>
    <property type="match status" value="1"/>
</dbReference>
<dbReference type="GO" id="GO:0006633">
    <property type="term" value="P:fatty acid biosynthetic process"/>
    <property type="evidence" value="ECO:0007669"/>
    <property type="project" value="TreeGrafter"/>
</dbReference>
<feature type="domain" description="Malonyl-CoA:ACP transacylase (MAT)" evidence="4">
    <location>
        <begin position="142"/>
        <end position="183"/>
    </location>
</feature>
<proteinExistence type="predicted"/>
<evidence type="ECO:0000256" key="1">
    <source>
        <dbReference type="ARBA" id="ARBA00022679"/>
    </source>
</evidence>
<dbReference type="InterPro" id="IPR016039">
    <property type="entry name" value="Thiolase-like"/>
</dbReference>
<name>A0A6G4VN99_9ACTN</name>
<dbReference type="EMBL" id="JAAKZY010000493">
    <property type="protein sequence ID" value="NGO15668.1"/>
    <property type="molecule type" value="Genomic_DNA"/>
</dbReference>
<feature type="compositionally biased region" description="Low complexity" evidence="3">
    <location>
        <begin position="29"/>
        <end position="43"/>
    </location>
</feature>
<dbReference type="InterPro" id="IPR016035">
    <property type="entry name" value="Acyl_Trfase/lysoPLipase"/>
</dbReference>